<proteinExistence type="predicted"/>
<dbReference type="Proteomes" id="UP000046393">
    <property type="component" value="Unplaced"/>
</dbReference>
<evidence type="ECO:0000313" key="2">
    <source>
        <dbReference type="Proteomes" id="UP000046393"/>
    </source>
</evidence>
<feature type="domain" description="PDZ" evidence="1">
    <location>
        <begin position="2"/>
        <end position="53"/>
    </location>
</feature>
<accession>A0A0N5AIS2</accession>
<dbReference type="Gene3D" id="2.30.42.10">
    <property type="match status" value="1"/>
</dbReference>
<dbReference type="PROSITE" id="PS50106">
    <property type="entry name" value="PDZ"/>
    <property type="match status" value="1"/>
</dbReference>
<protein>
    <submittedName>
        <fullName evidence="3">PDZ domain-containing protein</fullName>
    </submittedName>
</protein>
<dbReference type="InterPro" id="IPR036034">
    <property type="entry name" value="PDZ_sf"/>
</dbReference>
<organism evidence="2 3">
    <name type="scientific">Syphacia muris</name>
    <dbReference type="NCBI Taxonomy" id="451379"/>
    <lineage>
        <taxon>Eukaryota</taxon>
        <taxon>Metazoa</taxon>
        <taxon>Ecdysozoa</taxon>
        <taxon>Nematoda</taxon>
        <taxon>Chromadorea</taxon>
        <taxon>Rhabditida</taxon>
        <taxon>Spirurina</taxon>
        <taxon>Oxyuridomorpha</taxon>
        <taxon>Oxyuroidea</taxon>
        <taxon>Oxyuridae</taxon>
        <taxon>Syphacia</taxon>
    </lineage>
</organism>
<keyword evidence="2" id="KW-1185">Reference proteome</keyword>
<dbReference type="Pfam" id="PF00595">
    <property type="entry name" value="PDZ"/>
    <property type="match status" value="1"/>
</dbReference>
<dbReference type="InterPro" id="IPR001478">
    <property type="entry name" value="PDZ"/>
</dbReference>
<evidence type="ECO:0000313" key="3">
    <source>
        <dbReference type="WBParaSite" id="SMUV_0000432901-mRNA-1"/>
    </source>
</evidence>
<sequence length="53" mass="5832">MNIDLGYQNKNSRKYFGFVVGGGKDKDILPFVENVIPGTPAEDAGLKVNLPMY</sequence>
<dbReference type="SUPFAM" id="SSF50156">
    <property type="entry name" value="PDZ domain-like"/>
    <property type="match status" value="1"/>
</dbReference>
<reference evidence="3" key="1">
    <citation type="submission" date="2017-02" db="UniProtKB">
        <authorList>
            <consortium name="WormBaseParasite"/>
        </authorList>
    </citation>
    <scope>IDENTIFICATION</scope>
</reference>
<name>A0A0N5AIS2_9BILA</name>
<dbReference type="AlphaFoldDB" id="A0A0N5AIS2"/>
<evidence type="ECO:0000259" key="1">
    <source>
        <dbReference type="PROSITE" id="PS50106"/>
    </source>
</evidence>
<dbReference type="WBParaSite" id="SMUV_0000432901-mRNA-1">
    <property type="protein sequence ID" value="SMUV_0000432901-mRNA-1"/>
    <property type="gene ID" value="SMUV_0000432901"/>
</dbReference>